<dbReference type="OrthoDB" id="8481147at2"/>
<accession>A0A4R5DR53</accession>
<dbReference type="InterPro" id="IPR027417">
    <property type="entry name" value="P-loop_NTPase"/>
</dbReference>
<dbReference type="InterPro" id="IPR050319">
    <property type="entry name" value="ABC_transp_ATP-bind"/>
</dbReference>
<comment type="caution">
    <text evidence="6">The sequence shown here is derived from an EMBL/GenBank/DDBJ whole genome shotgun (WGS) entry which is preliminary data.</text>
</comment>
<dbReference type="PANTHER" id="PTHR43776">
    <property type="entry name" value="TRANSPORT ATP-BINDING PROTEIN"/>
    <property type="match status" value="1"/>
</dbReference>
<dbReference type="InParanoid" id="A0A4R5DR53"/>
<dbReference type="PANTHER" id="PTHR43776:SF7">
    <property type="entry name" value="D,D-DIPEPTIDE TRANSPORT ATP-BINDING PROTEIN DDPF-RELATED"/>
    <property type="match status" value="1"/>
</dbReference>
<evidence type="ECO:0000256" key="4">
    <source>
        <dbReference type="ARBA" id="ARBA00022840"/>
    </source>
</evidence>
<dbReference type="SUPFAM" id="SSF52540">
    <property type="entry name" value="P-loop containing nucleoside triphosphate hydrolases"/>
    <property type="match status" value="1"/>
</dbReference>
<dbReference type="AlphaFoldDB" id="A0A4R5DR53"/>
<evidence type="ECO:0000256" key="1">
    <source>
        <dbReference type="ARBA" id="ARBA00005417"/>
    </source>
</evidence>
<gene>
    <name evidence="6" type="ORF">E1269_05650</name>
</gene>
<protein>
    <submittedName>
        <fullName evidence="6">ABC transporter ATP-binding protein</fullName>
    </submittedName>
</protein>
<dbReference type="Pfam" id="PF00005">
    <property type="entry name" value="ABC_tran"/>
    <property type="match status" value="1"/>
</dbReference>
<dbReference type="PROSITE" id="PS00211">
    <property type="entry name" value="ABC_TRANSPORTER_1"/>
    <property type="match status" value="1"/>
</dbReference>
<dbReference type="InterPro" id="IPR003439">
    <property type="entry name" value="ABC_transporter-like_ATP-bd"/>
</dbReference>
<dbReference type="GO" id="GO:0055085">
    <property type="term" value="P:transmembrane transport"/>
    <property type="evidence" value="ECO:0007669"/>
    <property type="project" value="UniProtKB-ARBA"/>
</dbReference>
<dbReference type="CDD" id="cd03257">
    <property type="entry name" value="ABC_NikE_OppD_transporters"/>
    <property type="match status" value="1"/>
</dbReference>
<keyword evidence="7" id="KW-1185">Reference proteome</keyword>
<evidence type="ECO:0000256" key="3">
    <source>
        <dbReference type="ARBA" id="ARBA00022741"/>
    </source>
</evidence>
<name>A0A4R5DR53_9ACTN</name>
<dbReference type="GO" id="GO:0016887">
    <property type="term" value="F:ATP hydrolysis activity"/>
    <property type="evidence" value="ECO:0007669"/>
    <property type="project" value="InterPro"/>
</dbReference>
<sequence>MPAGTRPRRRLEPAEALEVSAMAPLVDVGDLSFRYGTHQPWVLRSVSLSVPRGAAVGIVGESGSGKSTLIRVLCGLLTATAGAVTYAGRDIGDWLARHPRQFRRDNQLVFQSPASSLDPRMRVRRSVAEPVRALERRRVADDELASWLTLVGLDPSVLDRYPHQLSGGQLQRVAIARSLSVNPGVLYADEPTSALDVSVQAQVLNLLMDLRARLGLTLVMVSHDLAVVSRVCEQIVVMRGGAIVEAGPTAAVMHNPAAEYTRALVDAARAVSLAASRSAS</sequence>
<dbReference type="PROSITE" id="PS50893">
    <property type="entry name" value="ABC_TRANSPORTER_2"/>
    <property type="match status" value="1"/>
</dbReference>
<keyword evidence="3" id="KW-0547">Nucleotide-binding</keyword>
<dbReference type="InterPro" id="IPR017871">
    <property type="entry name" value="ABC_transporter-like_CS"/>
</dbReference>
<comment type="similarity">
    <text evidence="1">Belongs to the ABC transporter superfamily.</text>
</comment>
<dbReference type="SMART" id="SM00382">
    <property type="entry name" value="AAA"/>
    <property type="match status" value="1"/>
</dbReference>
<organism evidence="6 7">
    <name type="scientific">Jiangella asiatica</name>
    <dbReference type="NCBI Taxonomy" id="2530372"/>
    <lineage>
        <taxon>Bacteria</taxon>
        <taxon>Bacillati</taxon>
        <taxon>Actinomycetota</taxon>
        <taxon>Actinomycetes</taxon>
        <taxon>Jiangellales</taxon>
        <taxon>Jiangellaceae</taxon>
        <taxon>Jiangella</taxon>
    </lineage>
</organism>
<dbReference type="Proteomes" id="UP000294739">
    <property type="component" value="Unassembled WGS sequence"/>
</dbReference>
<feature type="domain" description="ABC transporter" evidence="5">
    <location>
        <begin position="26"/>
        <end position="265"/>
    </location>
</feature>
<reference evidence="6 7" key="1">
    <citation type="submission" date="2019-03" db="EMBL/GenBank/DDBJ databases">
        <title>Draft genome sequences of novel Actinobacteria.</title>
        <authorList>
            <person name="Sahin N."/>
            <person name="Ay H."/>
            <person name="Saygin H."/>
        </authorList>
    </citation>
    <scope>NUCLEOTIDE SEQUENCE [LARGE SCALE GENOMIC DNA]</scope>
    <source>
        <strain evidence="6 7">5K138</strain>
    </source>
</reference>
<keyword evidence="4 6" id="KW-0067">ATP-binding</keyword>
<keyword evidence="2" id="KW-0813">Transport</keyword>
<proteinExistence type="inferred from homology"/>
<evidence type="ECO:0000313" key="7">
    <source>
        <dbReference type="Proteomes" id="UP000294739"/>
    </source>
</evidence>
<dbReference type="InterPro" id="IPR003593">
    <property type="entry name" value="AAA+_ATPase"/>
</dbReference>
<dbReference type="GO" id="GO:0005524">
    <property type="term" value="F:ATP binding"/>
    <property type="evidence" value="ECO:0007669"/>
    <property type="project" value="UniProtKB-KW"/>
</dbReference>
<evidence type="ECO:0000256" key="2">
    <source>
        <dbReference type="ARBA" id="ARBA00022448"/>
    </source>
</evidence>
<dbReference type="EMBL" id="SMKZ01000005">
    <property type="protein sequence ID" value="TDE13515.1"/>
    <property type="molecule type" value="Genomic_DNA"/>
</dbReference>
<evidence type="ECO:0000313" key="6">
    <source>
        <dbReference type="EMBL" id="TDE13515.1"/>
    </source>
</evidence>
<evidence type="ECO:0000259" key="5">
    <source>
        <dbReference type="PROSITE" id="PS50893"/>
    </source>
</evidence>
<dbReference type="Gene3D" id="3.40.50.300">
    <property type="entry name" value="P-loop containing nucleotide triphosphate hydrolases"/>
    <property type="match status" value="1"/>
</dbReference>